<proteinExistence type="predicted"/>
<organism evidence="2 3">
    <name type="scientific">Hibiscus sabdariffa</name>
    <name type="common">roselle</name>
    <dbReference type="NCBI Taxonomy" id="183260"/>
    <lineage>
        <taxon>Eukaryota</taxon>
        <taxon>Viridiplantae</taxon>
        <taxon>Streptophyta</taxon>
        <taxon>Embryophyta</taxon>
        <taxon>Tracheophyta</taxon>
        <taxon>Spermatophyta</taxon>
        <taxon>Magnoliopsida</taxon>
        <taxon>eudicotyledons</taxon>
        <taxon>Gunneridae</taxon>
        <taxon>Pentapetalae</taxon>
        <taxon>rosids</taxon>
        <taxon>malvids</taxon>
        <taxon>Malvales</taxon>
        <taxon>Malvaceae</taxon>
        <taxon>Malvoideae</taxon>
        <taxon>Hibiscus</taxon>
    </lineage>
</organism>
<dbReference type="EMBL" id="JBBPBM010000013">
    <property type="protein sequence ID" value="KAK8561802.1"/>
    <property type="molecule type" value="Genomic_DNA"/>
</dbReference>
<dbReference type="Proteomes" id="UP001472677">
    <property type="component" value="Unassembled WGS sequence"/>
</dbReference>
<gene>
    <name evidence="2" type="ORF">V6N12_048862</name>
</gene>
<sequence>MKTRPVPAKPELFSAEMEVAGTSLESPELVAHSQPSFMITWSTELAVTYSKDVVPKDFQESQDIPIMIDVGRLCATGACPLVPSASPQHVQAGDAGSESASLGNSSWAVSHSSYYVAPTQGPSKTARQ</sequence>
<evidence type="ECO:0000313" key="2">
    <source>
        <dbReference type="EMBL" id="KAK8561802.1"/>
    </source>
</evidence>
<comment type="caution">
    <text evidence="2">The sequence shown here is derived from an EMBL/GenBank/DDBJ whole genome shotgun (WGS) entry which is preliminary data.</text>
</comment>
<protein>
    <submittedName>
        <fullName evidence="2">Uncharacterized protein</fullName>
    </submittedName>
</protein>
<keyword evidence="3" id="KW-1185">Reference proteome</keyword>
<feature type="region of interest" description="Disordered" evidence="1">
    <location>
        <begin position="85"/>
        <end position="104"/>
    </location>
</feature>
<accession>A0ABR2EIH7</accession>
<name>A0ABR2EIH7_9ROSI</name>
<reference evidence="2 3" key="1">
    <citation type="journal article" date="2024" name="G3 (Bethesda)">
        <title>Genome assembly of Hibiscus sabdariffa L. provides insights into metabolisms of medicinal natural products.</title>
        <authorList>
            <person name="Kim T."/>
        </authorList>
    </citation>
    <scope>NUCLEOTIDE SEQUENCE [LARGE SCALE GENOMIC DNA]</scope>
    <source>
        <strain evidence="2">TK-2024</strain>
        <tissue evidence="2">Old leaves</tissue>
    </source>
</reference>
<evidence type="ECO:0000313" key="3">
    <source>
        <dbReference type="Proteomes" id="UP001472677"/>
    </source>
</evidence>
<evidence type="ECO:0000256" key="1">
    <source>
        <dbReference type="SAM" id="MobiDB-lite"/>
    </source>
</evidence>